<evidence type="ECO:0000313" key="2">
    <source>
        <dbReference type="EMBL" id="KAK0712689.1"/>
    </source>
</evidence>
<dbReference type="AlphaFoldDB" id="A0AA40ABE9"/>
<proteinExistence type="predicted"/>
<feature type="region of interest" description="Disordered" evidence="1">
    <location>
        <begin position="1"/>
        <end position="29"/>
    </location>
</feature>
<name>A0AA40ABE9_9PEZI</name>
<keyword evidence="3" id="KW-1185">Reference proteome</keyword>
<dbReference type="GeneID" id="85325493"/>
<sequence length="62" mass="7107">MLRGVKCGKFGKRPRSKLSRPQRRKTRARGRCKLGRTRLGIVREQVQGTAEHSEIATSCRRT</sequence>
<feature type="compositionally biased region" description="Basic residues" evidence="1">
    <location>
        <begin position="9"/>
        <end position="29"/>
    </location>
</feature>
<protein>
    <submittedName>
        <fullName evidence="2">Uncharacterized protein</fullName>
    </submittedName>
</protein>
<dbReference type="Proteomes" id="UP001172101">
    <property type="component" value="Unassembled WGS sequence"/>
</dbReference>
<evidence type="ECO:0000313" key="3">
    <source>
        <dbReference type="Proteomes" id="UP001172101"/>
    </source>
</evidence>
<comment type="caution">
    <text evidence="2">The sequence shown here is derived from an EMBL/GenBank/DDBJ whole genome shotgun (WGS) entry which is preliminary data.</text>
</comment>
<evidence type="ECO:0000256" key="1">
    <source>
        <dbReference type="SAM" id="MobiDB-lite"/>
    </source>
</evidence>
<reference evidence="2" key="1">
    <citation type="submission" date="2023-06" db="EMBL/GenBank/DDBJ databases">
        <title>Genome-scale phylogeny and comparative genomics of the fungal order Sordariales.</title>
        <authorList>
            <consortium name="Lawrence Berkeley National Laboratory"/>
            <person name="Hensen N."/>
            <person name="Bonometti L."/>
            <person name="Westerberg I."/>
            <person name="Brannstrom I.O."/>
            <person name="Guillou S."/>
            <person name="Cros-Aarteil S."/>
            <person name="Calhoun S."/>
            <person name="Haridas S."/>
            <person name="Kuo A."/>
            <person name="Mondo S."/>
            <person name="Pangilinan J."/>
            <person name="Riley R."/>
            <person name="LaButti K."/>
            <person name="Andreopoulos B."/>
            <person name="Lipzen A."/>
            <person name="Chen C."/>
            <person name="Yanf M."/>
            <person name="Daum C."/>
            <person name="Ng V."/>
            <person name="Clum A."/>
            <person name="Steindorff A."/>
            <person name="Ohm R."/>
            <person name="Martin F."/>
            <person name="Silar P."/>
            <person name="Natvig D."/>
            <person name="Lalanne C."/>
            <person name="Gautier V."/>
            <person name="Ament-velasquez S.L."/>
            <person name="Kruys A."/>
            <person name="Hutchinson M.I."/>
            <person name="Powell A.J."/>
            <person name="Barry K."/>
            <person name="Miller A.N."/>
            <person name="Grigoriev I.V."/>
            <person name="Debuchy R."/>
            <person name="Gladieux P."/>
            <person name="Thoren M.H."/>
            <person name="Johannesson H."/>
        </authorList>
    </citation>
    <scope>NUCLEOTIDE SEQUENCE</scope>
    <source>
        <strain evidence="2">SMH2392-1A</strain>
    </source>
</reference>
<organism evidence="2 3">
    <name type="scientific">Lasiosphaeria miniovina</name>
    <dbReference type="NCBI Taxonomy" id="1954250"/>
    <lineage>
        <taxon>Eukaryota</taxon>
        <taxon>Fungi</taxon>
        <taxon>Dikarya</taxon>
        <taxon>Ascomycota</taxon>
        <taxon>Pezizomycotina</taxon>
        <taxon>Sordariomycetes</taxon>
        <taxon>Sordariomycetidae</taxon>
        <taxon>Sordariales</taxon>
        <taxon>Lasiosphaeriaceae</taxon>
        <taxon>Lasiosphaeria</taxon>
    </lineage>
</organism>
<gene>
    <name evidence="2" type="ORF">B0T26DRAFT_714975</name>
</gene>
<dbReference type="EMBL" id="JAUIRO010000005">
    <property type="protein sequence ID" value="KAK0712689.1"/>
    <property type="molecule type" value="Genomic_DNA"/>
</dbReference>
<accession>A0AA40ABE9</accession>
<dbReference type="RefSeq" id="XP_060294012.1">
    <property type="nucleotide sequence ID" value="XM_060442223.1"/>
</dbReference>